<protein>
    <submittedName>
        <fullName evidence="6">Uncharacterized protein</fullName>
    </submittedName>
</protein>
<evidence type="ECO:0000256" key="1">
    <source>
        <dbReference type="ARBA" id="ARBA00004141"/>
    </source>
</evidence>
<evidence type="ECO:0000256" key="3">
    <source>
        <dbReference type="ARBA" id="ARBA00022989"/>
    </source>
</evidence>
<evidence type="ECO:0000256" key="2">
    <source>
        <dbReference type="ARBA" id="ARBA00022692"/>
    </source>
</evidence>
<dbReference type="Pfam" id="PF13903">
    <property type="entry name" value="Claudin_2"/>
    <property type="match status" value="1"/>
</dbReference>
<keyword evidence="7" id="KW-1185">Reference proteome</keyword>
<dbReference type="InterPro" id="IPR004031">
    <property type="entry name" value="PMP22/EMP/MP20/Claudin"/>
</dbReference>
<evidence type="ECO:0000313" key="6">
    <source>
        <dbReference type="EMBL" id="KAG8184838.1"/>
    </source>
</evidence>
<name>A0AAV6UMK1_9ARAC</name>
<proteinExistence type="predicted"/>
<dbReference type="Proteomes" id="UP000827092">
    <property type="component" value="Unassembled WGS sequence"/>
</dbReference>
<dbReference type="PANTHER" id="PTHR10671">
    <property type="entry name" value="EPITHELIAL MEMBRANE PROTEIN-RELATED"/>
    <property type="match status" value="1"/>
</dbReference>
<dbReference type="GO" id="GO:0005886">
    <property type="term" value="C:plasma membrane"/>
    <property type="evidence" value="ECO:0007669"/>
    <property type="project" value="TreeGrafter"/>
</dbReference>
<feature type="transmembrane region" description="Helical" evidence="5">
    <location>
        <begin position="33"/>
        <end position="51"/>
    </location>
</feature>
<feature type="transmembrane region" description="Helical" evidence="5">
    <location>
        <begin position="166"/>
        <end position="186"/>
    </location>
</feature>
<organism evidence="6 7">
    <name type="scientific">Oedothorax gibbosus</name>
    <dbReference type="NCBI Taxonomy" id="931172"/>
    <lineage>
        <taxon>Eukaryota</taxon>
        <taxon>Metazoa</taxon>
        <taxon>Ecdysozoa</taxon>
        <taxon>Arthropoda</taxon>
        <taxon>Chelicerata</taxon>
        <taxon>Arachnida</taxon>
        <taxon>Araneae</taxon>
        <taxon>Araneomorphae</taxon>
        <taxon>Entelegynae</taxon>
        <taxon>Araneoidea</taxon>
        <taxon>Linyphiidae</taxon>
        <taxon>Erigoninae</taxon>
        <taxon>Oedothorax</taxon>
    </lineage>
</organism>
<comment type="caution">
    <text evidence="6">The sequence shown here is derived from an EMBL/GenBank/DDBJ whole genome shotgun (WGS) entry which is preliminary data.</text>
</comment>
<evidence type="ECO:0000256" key="4">
    <source>
        <dbReference type="ARBA" id="ARBA00023136"/>
    </source>
</evidence>
<accession>A0AAV6UMK1</accession>
<dbReference type="AlphaFoldDB" id="A0AAV6UMK1"/>
<dbReference type="EMBL" id="JAFNEN010000358">
    <property type="protein sequence ID" value="KAG8184838.1"/>
    <property type="molecule type" value="Genomic_DNA"/>
</dbReference>
<reference evidence="6 7" key="1">
    <citation type="journal article" date="2022" name="Nat. Ecol. Evol.">
        <title>A masculinizing supergene underlies an exaggerated male reproductive morph in a spider.</title>
        <authorList>
            <person name="Hendrickx F."/>
            <person name="De Corte Z."/>
            <person name="Sonet G."/>
            <person name="Van Belleghem S.M."/>
            <person name="Kostlbacher S."/>
            <person name="Vangestel C."/>
        </authorList>
    </citation>
    <scope>NUCLEOTIDE SEQUENCE [LARGE SCALE GENOMIC DNA]</scope>
    <source>
        <strain evidence="6">W744_W776</strain>
    </source>
</reference>
<keyword evidence="3 5" id="KW-1133">Transmembrane helix</keyword>
<dbReference type="PANTHER" id="PTHR10671:SF82">
    <property type="entry name" value="GH19567P"/>
    <property type="match status" value="1"/>
</dbReference>
<gene>
    <name evidence="6" type="ORF">JTE90_012087</name>
</gene>
<feature type="transmembrane region" description="Helical" evidence="5">
    <location>
        <begin position="206"/>
        <end position="231"/>
    </location>
</feature>
<dbReference type="Gene3D" id="1.20.140.150">
    <property type="match status" value="1"/>
</dbReference>
<sequence>MTDRVRKPSAMQRLRRRVAERDEAEVIAFERRVLAGATASIPVALLLWSVAVGTDFWFHVTPESGSPIYVNKTDSFFVRSYSGLWTICKFLYLNGSMQGAPIKTCHNHRLFPSEDFIQKNPEVDRTILDYTRTESAFAIISFCMMTMSFCFSLYTFKETRYMFKRLAAGVHFIGAACVLVVVEVVVNSVEYEERFLTDRHPKGATWSYGYSFFLACLSGVIMALCGITFLLCSKKRKGVLGADEPNILGR</sequence>
<evidence type="ECO:0000313" key="7">
    <source>
        <dbReference type="Proteomes" id="UP000827092"/>
    </source>
</evidence>
<comment type="subcellular location">
    <subcellularLocation>
        <location evidence="1">Membrane</location>
        <topology evidence="1">Multi-pass membrane protein</topology>
    </subcellularLocation>
</comment>
<dbReference type="InterPro" id="IPR050579">
    <property type="entry name" value="PMP-22/EMP/MP20-like"/>
</dbReference>
<keyword evidence="4 5" id="KW-0472">Membrane</keyword>
<keyword evidence="2 5" id="KW-0812">Transmembrane</keyword>
<evidence type="ECO:0000256" key="5">
    <source>
        <dbReference type="SAM" id="Phobius"/>
    </source>
</evidence>
<feature type="transmembrane region" description="Helical" evidence="5">
    <location>
        <begin position="135"/>
        <end position="154"/>
    </location>
</feature>